<keyword evidence="1" id="KW-0808">Transferase</keyword>
<proteinExistence type="predicted"/>
<dbReference type="PROSITE" id="PS51186">
    <property type="entry name" value="GNAT"/>
    <property type="match status" value="1"/>
</dbReference>
<keyword evidence="2" id="KW-0012">Acyltransferase</keyword>
<dbReference type="PANTHER" id="PTHR43877:SF1">
    <property type="entry name" value="ACETYLTRANSFERASE"/>
    <property type="match status" value="1"/>
</dbReference>
<dbReference type="Proteomes" id="UP001500866">
    <property type="component" value="Unassembled WGS sequence"/>
</dbReference>
<keyword evidence="5" id="KW-1185">Reference proteome</keyword>
<dbReference type="InterPro" id="IPR050832">
    <property type="entry name" value="Bact_Acetyltransf"/>
</dbReference>
<dbReference type="EMBL" id="BAAADS010000006">
    <property type="protein sequence ID" value="GAA0594684.1"/>
    <property type="molecule type" value="Genomic_DNA"/>
</dbReference>
<evidence type="ECO:0000313" key="4">
    <source>
        <dbReference type="EMBL" id="GAA0594684.1"/>
    </source>
</evidence>
<organism evidence="4 5">
    <name type="scientific">Virgibacillus siamensis</name>
    <dbReference type="NCBI Taxonomy" id="480071"/>
    <lineage>
        <taxon>Bacteria</taxon>
        <taxon>Bacillati</taxon>
        <taxon>Bacillota</taxon>
        <taxon>Bacilli</taxon>
        <taxon>Bacillales</taxon>
        <taxon>Bacillaceae</taxon>
        <taxon>Virgibacillus</taxon>
    </lineage>
</organism>
<evidence type="ECO:0000313" key="5">
    <source>
        <dbReference type="Proteomes" id="UP001500866"/>
    </source>
</evidence>
<evidence type="ECO:0000256" key="1">
    <source>
        <dbReference type="ARBA" id="ARBA00022679"/>
    </source>
</evidence>
<comment type="caution">
    <text evidence="4">The sequence shown here is derived from an EMBL/GenBank/DDBJ whole genome shotgun (WGS) entry which is preliminary data.</text>
</comment>
<dbReference type="InterPro" id="IPR016181">
    <property type="entry name" value="Acyl_CoA_acyltransferase"/>
</dbReference>
<reference evidence="4 5" key="1">
    <citation type="journal article" date="2019" name="Int. J. Syst. Evol. Microbiol.">
        <title>The Global Catalogue of Microorganisms (GCM) 10K type strain sequencing project: providing services to taxonomists for standard genome sequencing and annotation.</title>
        <authorList>
            <consortium name="The Broad Institute Genomics Platform"/>
            <consortium name="The Broad Institute Genome Sequencing Center for Infectious Disease"/>
            <person name="Wu L."/>
            <person name="Ma J."/>
        </authorList>
    </citation>
    <scope>NUCLEOTIDE SEQUENCE [LARGE SCALE GENOMIC DNA]</scope>
    <source>
        <strain evidence="4 5">JCM 15395</strain>
    </source>
</reference>
<dbReference type="Pfam" id="PF00583">
    <property type="entry name" value="Acetyltransf_1"/>
    <property type="match status" value="1"/>
</dbReference>
<evidence type="ECO:0000256" key="2">
    <source>
        <dbReference type="ARBA" id="ARBA00023315"/>
    </source>
</evidence>
<dbReference type="InterPro" id="IPR000182">
    <property type="entry name" value="GNAT_dom"/>
</dbReference>
<dbReference type="SUPFAM" id="SSF55729">
    <property type="entry name" value="Acyl-CoA N-acyltransferases (Nat)"/>
    <property type="match status" value="1"/>
</dbReference>
<dbReference type="PANTHER" id="PTHR43877">
    <property type="entry name" value="AMINOALKYLPHOSPHONATE N-ACETYLTRANSFERASE-RELATED-RELATED"/>
    <property type="match status" value="1"/>
</dbReference>
<dbReference type="Gene3D" id="3.40.630.30">
    <property type="match status" value="1"/>
</dbReference>
<dbReference type="RefSeq" id="WP_343810606.1">
    <property type="nucleotide sequence ID" value="NZ_BAAADS010000006.1"/>
</dbReference>
<accession>A0ABN1FNS5</accession>
<protein>
    <submittedName>
        <fullName evidence="4">GNAT family N-acetyltransferase</fullName>
    </submittedName>
</protein>
<dbReference type="CDD" id="cd04301">
    <property type="entry name" value="NAT_SF"/>
    <property type="match status" value="1"/>
</dbReference>
<name>A0ABN1FNS5_9BACI</name>
<evidence type="ECO:0000259" key="3">
    <source>
        <dbReference type="PROSITE" id="PS51186"/>
    </source>
</evidence>
<gene>
    <name evidence="4" type="ORF">GCM10009001_08510</name>
</gene>
<sequence>MKIRTATVNDAAQIAKVHVDSWRTTYRGIVPDSFLDGMSYEERTKRWQKISVEQNVFVAETDDDTIVGFANGGRERQGKFDGYNGELYAIYILQEYQGDGIGRQLTAAVVDSLLKEGLHSMLIWVLQDNPATYFYESIGGKRIGTDELEINGVKLTEIAYGWKKLTQFRK</sequence>
<feature type="domain" description="N-acetyltransferase" evidence="3">
    <location>
        <begin position="1"/>
        <end position="167"/>
    </location>
</feature>